<evidence type="ECO:0000259" key="8">
    <source>
        <dbReference type="Pfam" id="PF00460"/>
    </source>
</evidence>
<evidence type="ECO:0000313" key="11">
    <source>
        <dbReference type="EMBL" id="MCQ8897547.1"/>
    </source>
</evidence>
<keyword evidence="11" id="KW-0969">Cilium</keyword>
<dbReference type="EMBL" id="JANIGO010000005">
    <property type="protein sequence ID" value="MCQ8897547.1"/>
    <property type="molecule type" value="Genomic_DNA"/>
</dbReference>
<dbReference type="NCBIfam" id="TIGR02492">
    <property type="entry name" value="flgK_ends"/>
    <property type="match status" value="1"/>
</dbReference>
<proteinExistence type="inferred from homology"/>
<dbReference type="Pfam" id="PF00460">
    <property type="entry name" value="Flg_bb_rod"/>
    <property type="match status" value="1"/>
</dbReference>
<dbReference type="InterPro" id="IPR001444">
    <property type="entry name" value="Flag_bb_rod_N"/>
</dbReference>
<evidence type="ECO:0000256" key="6">
    <source>
        <dbReference type="ARBA" id="ARBA00023143"/>
    </source>
</evidence>
<evidence type="ECO:0000313" key="12">
    <source>
        <dbReference type="Proteomes" id="UP001204142"/>
    </source>
</evidence>
<evidence type="ECO:0000256" key="2">
    <source>
        <dbReference type="ARBA" id="ARBA00004613"/>
    </source>
</evidence>
<accession>A0ABT1WKQ0</accession>
<dbReference type="PRINTS" id="PR01005">
    <property type="entry name" value="FLGHOOKAP1"/>
</dbReference>
<evidence type="ECO:0000256" key="1">
    <source>
        <dbReference type="ARBA" id="ARBA00004365"/>
    </source>
</evidence>
<keyword evidence="5 7" id="KW-0964">Secreted</keyword>
<evidence type="ECO:0000256" key="7">
    <source>
        <dbReference type="RuleBase" id="RU362065"/>
    </source>
</evidence>
<keyword evidence="6 7" id="KW-0975">Bacterial flagellum</keyword>
<dbReference type="InterPro" id="IPR010930">
    <property type="entry name" value="Flg_bb/hook_C_dom"/>
</dbReference>
<feature type="domain" description="Flagellar basal-body/hook protein C-terminal" evidence="9">
    <location>
        <begin position="537"/>
        <end position="574"/>
    </location>
</feature>
<evidence type="ECO:0000259" key="10">
    <source>
        <dbReference type="Pfam" id="PF22638"/>
    </source>
</evidence>
<name>A0ABT1WKQ0_9BURK</name>
<dbReference type="RefSeq" id="WP_256765352.1">
    <property type="nucleotide sequence ID" value="NZ_JANIGO010000005.1"/>
</dbReference>
<dbReference type="SUPFAM" id="SSF64518">
    <property type="entry name" value="Phase 1 flagellin"/>
    <property type="match status" value="1"/>
</dbReference>
<gene>
    <name evidence="7 11" type="primary">flgK</name>
    <name evidence="11" type="ORF">NQT62_13985</name>
</gene>
<dbReference type="InterPro" id="IPR053927">
    <property type="entry name" value="FlgK_helical"/>
</dbReference>
<evidence type="ECO:0000256" key="3">
    <source>
        <dbReference type="ARBA" id="ARBA00009677"/>
    </source>
</evidence>
<dbReference type="Pfam" id="PF06429">
    <property type="entry name" value="Flg_bbr_C"/>
    <property type="match status" value="1"/>
</dbReference>
<keyword evidence="11" id="KW-0282">Flagellum</keyword>
<dbReference type="InterPro" id="IPR002371">
    <property type="entry name" value="FlgK"/>
</dbReference>
<dbReference type="Proteomes" id="UP001204142">
    <property type="component" value="Unassembled WGS sequence"/>
</dbReference>
<sequence>MSILSVGLSGLLTSRDALSVTSSNVANANNPAYKRQVLKQASGLSQFLLGGYVGQGVQSTGVDRVTNQFLYNQILKTGSESQYASTLKGQLSRVDEIFADGNNALADAMTAFTNAAQDLSLRPADNPSRQQFLSSTQFLVEQFNSVSGRFDAVRRDNTEQIQFTVNQINDLTGNIADLNKSIAKSYLTGDGKGVPLNLLDQREDLILQLSEKVDVQVIEGERGELNILMRQGQPLVTFDKAYSLLALSDASDPETTVIARDPETGGAPIRFANKNLGRGELSALLEFRDTAINQYQNTLGLMALSIHDQVNAIQAGGVELVDDPGPPAANVPGKPLLSFAKNTSDPLDNGFSRVVANAFNSDANTRLAVGTVNTSTLQSNEYEVFVLNNAGTPEVRYRPLGSKSAGQVATDLGGGNYQVPDAFTFSISGGAFVPGDSFQVKLTAKAALNLRLENLGTDQVATRAPGASVGDNTQVLKMTRVLDQATLFQRAGSSGISVRDTFSRLLTTVGNDVRVADNSAKTSLGVLESLNAEQSAQSGVNLDEEAAKLIQYQQAYSANAKIISLSKELFDDLLTAVR</sequence>
<protein>
    <recommendedName>
        <fullName evidence="4 7">Flagellar hook-associated protein 1</fullName>
        <shortName evidence="7">HAP1</shortName>
    </recommendedName>
</protein>
<feature type="domain" description="Flagellar basal body rod protein N-terminal" evidence="8">
    <location>
        <begin position="5"/>
        <end position="34"/>
    </location>
</feature>
<evidence type="ECO:0000259" key="9">
    <source>
        <dbReference type="Pfam" id="PF06429"/>
    </source>
</evidence>
<reference evidence="11 12" key="1">
    <citation type="submission" date="2022-07" db="EMBL/GenBank/DDBJ databases">
        <authorList>
            <person name="Xamxidin M."/>
            <person name="Wu M."/>
        </authorList>
    </citation>
    <scope>NUCLEOTIDE SEQUENCE [LARGE SCALE GENOMIC DNA]</scope>
    <source>
        <strain evidence="11 12">NBRC 111650</strain>
    </source>
</reference>
<organism evidence="11 12">
    <name type="scientific">Limnobacter humi</name>
    <dbReference type="NCBI Taxonomy" id="1778671"/>
    <lineage>
        <taxon>Bacteria</taxon>
        <taxon>Pseudomonadati</taxon>
        <taxon>Pseudomonadota</taxon>
        <taxon>Betaproteobacteria</taxon>
        <taxon>Burkholderiales</taxon>
        <taxon>Burkholderiaceae</taxon>
        <taxon>Limnobacter</taxon>
    </lineage>
</organism>
<comment type="caution">
    <text evidence="11">The sequence shown here is derived from an EMBL/GenBank/DDBJ whole genome shotgun (WGS) entry which is preliminary data.</text>
</comment>
<comment type="similarity">
    <text evidence="3 7">Belongs to the flagella basal body rod proteins family.</text>
</comment>
<comment type="subcellular location">
    <subcellularLocation>
        <location evidence="1 7">Bacterial flagellum</location>
    </subcellularLocation>
    <subcellularLocation>
        <location evidence="2 7">Secreted</location>
    </subcellularLocation>
</comment>
<keyword evidence="12" id="KW-1185">Reference proteome</keyword>
<evidence type="ECO:0000256" key="5">
    <source>
        <dbReference type="ARBA" id="ARBA00022525"/>
    </source>
</evidence>
<evidence type="ECO:0000256" key="4">
    <source>
        <dbReference type="ARBA" id="ARBA00016244"/>
    </source>
</evidence>
<dbReference type="PANTHER" id="PTHR30033:SF2">
    <property type="entry name" value="FLAGELLAR HOOK PROTEIN"/>
    <property type="match status" value="1"/>
</dbReference>
<feature type="domain" description="Flagellar hook-associated protein FlgK helical" evidence="10">
    <location>
        <begin position="91"/>
        <end position="325"/>
    </location>
</feature>
<keyword evidence="11" id="KW-0966">Cell projection</keyword>
<dbReference type="PANTHER" id="PTHR30033">
    <property type="entry name" value="FLAGELLAR HOOK-ASSOCIATED PROTEIN 1"/>
    <property type="match status" value="1"/>
</dbReference>
<dbReference type="Pfam" id="PF22638">
    <property type="entry name" value="FlgK_D1"/>
    <property type="match status" value="1"/>
</dbReference>